<dbReference type="AlphaFoldDB" id="A0A0S4JRA4"/>
<evidence type="ECO:0000259" key="4">
    <source>
        <dbReference type="Pfam" id="PF18201"/>
    </source>
</evidence>
<feature type="domain" description="PIH1 N-terminal" evidence="3">
    <location>
        <begin position="47"/>
        <end position="214"/>
    </location>
</feature>
<dbReference type="InterPro" id="IPR050734">
    <property type="entry name" value="PIH1/Kintoun_subfamily"/>
</dbReference>
<name>A0A0S4JRA4_BODSA</name>
<evidence type="ECO:0000259" key="3">
    <source>
        <dbReference type="Pfam" id="PF08190"/>
    </source>
</evidence>
<dbReference type="VEuPathDB" id="TriTrypDB:BSAL_34470"/>
<feature type="region of interest" description="Disordered" evidence="2">
    <location>
        <begin position="202"/>
        <end position="247"/>
    </location>
</feature>
<gene>
    <name evidence="5" type="ORF">BSAL_34470</name>
</gene>
<accession>A0A0S4JRA4</accession>
<proteinExistence type="inferred from homology"/>
<organism evidence="5 6">
    <name type="scientific">Bodo saltans</name>
    <name type="common">Flagellated protozoan</name>
    <dbReference type="NCBI Taxonomy" id="75058"/>
    <lineage>
        <taxon>Eukaryota</taxon>
        <taxon>Discoba</taxon>
        <taxon>Euglenozoa</taxon>
        <taxon>Kinetoplastea</taxon>
        <taxon>Metakinetoplastina</taxon>
        <taxon>Eubodonida</taxon>
        <taxon>Bodonidae</taxon>
        <taxon>Bodo</taxon>
    </lineage>
</organism>
<keyword evidence="6" id="KW-1185">Reference proteome</keyword>
<feature type="compositionally biased region" description="Basic and acidic residues" evidence="2">
    <location>
        <begin position="540"/>
        <end position="600"/>
    </location>
</feature>
<reference evidence="6" key="1">
    <citation type="submission" date="2015-09" db="EMBL/GenBank/DDBJ databases">
        <authorList>
            <consortium name="Pathogen Informatics"/>
        </authorList>
    </citation>
    <scope>NUCLEOTIDE SEQUENCE [LARGE SCALE GENOMIC DNA]</scope>
    <source>
        <strain evidence="6">Lake Konstanz</strain>
    </source>
</reference>
<evidence type="ECO:0008006" key="7">
    <source>
        <dbReference type="Google" id="ProtNLM"/>
    </source>
</evidence>
<dbReference type="Pfam" id="PF08190">
    <property type="entry name" value="PIH1"/>
    <property type="match status" value="1"/>
</dbReference>
<feature type="compositionally biased region" description="Low complexity" evidence="2">
    <location>
        <begin position="442"/>
        <end position="473"/>
    </location>
</feature>
<feature type="compositionally biased region" description="Basic and acidic residues" evidence="2">
    <location>
        <begin position="499"/>
        <end position="517"/>
    </location>
</feature>
<dbReference type="OrthoDB" id="546764at2759"/>
<evidence type="ECO:0000256" key="1">
    <source>
        <dbReference type="ARBA" id="ARBA00008511"/>
    </source>
</evidence>
<dbReference type="InterPro" id="IPR012981">
    <property type="entry name" value="PIH1_N"/>
</dbReference>
<feature type="compositionally biased region" description="Basic and acidic residues" evidence="2">
    <location>
        <begin position="424"/>
        <end position="434"/>
    </location>
</feature>
<dbReference type="Proteomes" id="UP000051952">
    <property type="component" value="Unassembled WGS sequence"/>
</dbReference>
<feature type="compositionally biased region" description="Low complexity" evidence="2">
    <location>
        <begin position="403"/>
        <end position="423"/>
    </location>
</feature>
<feature type="compositionally biased region" description="Low complexity" evidence="2">
    <location>
        <begin position="518"/>
        <end position="532"/>
    </location>
</feature>
<protein>
    <recommendedName>
        <fullName evidence="7">Protein kintoun</fullName>
    </recommendedName>
</protein>
<feature type="domain" description="PIH1D1/2/3 CS-like" evidence="4">
    <location>
        <begin position="277"/>
        <end position="375"/>
    </location>
</feature>
<dbReference type="InterPro" id="IPR041442">
    <property type="entry name" value="PIH1D1/2/3_CS-like"/>
</dbReference>
<dbReference type="OMA" id="MPLEHIN"/>
<sequence length="621" mass="69155">MPLESVNLLDKKGNDEFVPTEQEVKLIHEKMKDPEFAKLMHEYMASLSDPETRREEEEYLKQMEREAKEGGDYSFDFIFPKPGFVVELKQTYGYKKNVRVFINVCESDRVEEFREETTGNRMGSNWHIPVAVSQERDEDHEGGKVSVYDAVFHPKTRQLADRSDRFLCFLVEIAVEHINAGYKKTFGFEFARQSSSLAAIGTPQNQTVRKEKGKSAFPLSTEPVSHAPVKPQLTSSAPSSAKPKAAAAAAAPKAAPAAVTPATSSLPIPDAPKHELPRFTVLHEGSVDIQDAWQWKIVDKRVGVPLRLVVKIEFTGVAAASHLDIEVAGPYVEIRKTDKCKYYGMIPLPFSVEETPASAKFDKTKQVLTLTLKVIPPERPTDAVTVEDMMAEQRRGQERDESPAAAADVPPPAVVSVAPVEAARPAEPKLEKQDNTAGSLSAPPETTTTATAPTPKHVDPVSAVVAPPSSVPAEKVTVPAKAPEASHIAPDRASQLMAKLEEARKEREAAEQAERDATAAAVSSTPTSTTPVQENAPEVIDLRKKQDEWMNSMKREQEEKDRRRQELEDEEQRKADEELRKQQREARKKMDLEREAERQEVALQKKMNELPLKSRFIFSID</sequence>
<evidence type="ECO:0000256" key="2">
    <source>
        <dbReference type="SAM" id="MobiDB-lite"/>
    </source>
</evidence>
<comment type="similarity">
    <text evidence="1">Belongs to the PIH1 family.</text>
</comment>
<feature type="compositionally biased region" description="Basic and acidic residues" evidence="2">
    <location>
        <begin position="392"/>
        <end position="402"/>
    </location>
</feature>
<dbReference type="EMBL" id="CYKH01001975">
    <property type="protein sequence ID" value="CUG91854.1"/>
    <property type="molecule type" value="Genomic_DNA"/>
</dbReference>
<evidence type="ECO:0000313" key="5">
    <source>
        <dbReference type="EMBL" id="CUG91854.1"/>
    </source>
</evidence>
<dbReference type="Pfam" id="PF18201">
    <property type="entry name" value="PIH1_CS"/>
    <property type="match status" value="1"/>
</dbReference>
<evidence type="ECO:0000313" key="6">
    <source>
        <dbReference type="Proteomes" id="UP000051952"/>
    </source>
</evidence>
<dbReference type="PANTHER" id="PTHR22997">
    <property type="entry name" value="PIH1 DOMAIN-CONTAINING PROTEIN 1"/>
    <property type="match status" value="1"/>
</dbReference>
<dbReference type="PANTHER" id="PTHR22997:SF7">
    <property type="entry name" value="PIH1 N-TERMINAL DOMAIN-CONTAINING PROTEIN"/>
    <property type="match status" value="1"/>
</dbReference>
<feature type="region of interest" description="Disordered" evidence="2">
    <location>
        <begin position="392"/>
        <end position="605"/>
    </location>
</feature>
<dbReference type="GO" id="GO:0005737">
    <property type="term" value="C:cytoplasm"/>
    <property type="evidence" value="ECO:0007669"/>
    <property type="project" value="TreeGrafter"/>
</dbReference>
<feature type="compositionally biased region" description="Low complexity" evidence="2">
    <location>
        <begin position="234"/>
        <end position="247"/>
    </location>
</feature>